<dbReference type="PANTHER" id="PTHR24074">
    <property type="entry name" value="CO-CHAPERONE PROTEIN DJLA"/>
    <property type="match status" value="1"/>
</dbReference>
<reference evidence="4" key="1">
    <citation type="submission" date="2021-01" db="EMBL/GenBank/DDBJ databases">
        <authorList>
            <person name="Corre E."/>
            <person name="Pelletier E."/>
            <person name="Niang G."/>
            <person name="Scheremetjew M."/>
            <person name="Finn R."/>
            <person name="Kale V."/>
            <person name="Holt S."/>
            <person name="Cochrane G."/>
            <person name="Meng A."/>
            <person name="Brown T."/>
            <person name="Cohen L."/>
        </authorList>
    </citation>
    <scope>NUCLEOTIDE SEQUENCE</scope>
    <source>
        <strain evidence="4">CCMP3105</strain>
    </source>
</reference>
<feature type="region of interest" description="Disordered" evidence="2">
    <location>
        <begin position="505"/>
        <end position="531"/>
    </location>
</feature>
<accession>A0A7S4W2N0</accession>
<dbReference type="SMART" id="SM00271">
    <property type="entry name" value="DnaJ"/>
    <property type="match status" value="1"/>
</dbReference>
<dbReference type="Gene3D" id="1.10.287.110">
    <property type="entry name" value="DnaJ domain"/>
    <property type="match status" value="1"/>
</dbReference>
<evidence type="ECO:0000256" key="1">
    <source>
        <dbReference type="PROSITE-ProRule" id="PRU00023"/>
    </source>
</evidence>
<dbReference type="SMART" id="SM00248">
    <property type="entry name" value="ANK"/>
    <property type="match status" value="5"/>
</dbReference>
<feature type="compositionally biased region" description="Low complexity" evidence="2">
    <location>
        <begin position="741"/>
        <end position="770"/>
    </location>
</feature>
<keyword evidence="1" id="KW-0040">ANK repeat</keyword>
<dbReference type="SUPFAM" id="SSF46565">
    <property type="entry name" value="Chaperone J-domain"/>
    <property type="match status" value="1"/>
</dbReference>
<feature type="region of interest" description="Disordered" evidence="2">
    <location>
        <begin position="22"/>
        <end position="44"/>
    </location>
</feature>
<feature type="domain" description="J" evidence="3">
    <location>
        <begin position="784"/>
        <end position="853"/>
    </location>
</feature>
<dbReference type="Pfam" id="PF00226">
    <property type="entry name" value="DnaJ"/>
    <property type="match status" value="1"/>
</dbReference>
<dbReference type="PROSITE" id="PS50088">
    <property type="entry name" value="ANK_REPEAT"/>
    <property type="match status" value="1"/>
</dbReference>
<dbReference type="Gene3D" id="1.25.40.20">
    <property type="entry name" value="Ankyrin repeat-containing domain"/>
    <property type="match status" value="2"/>
</dbReference>
<feature type="compositionally biased region" description="Low complexity" evidence="2">
    <location>
        <begin position="514"/>
        <end position="531"/>
    </location>
</feature>
<organism evidence="4">
    <name type="scientific">Alexandrium monilatum</name>
    <dbReference type="NCBI Taxonomy" id="311494"/>
    <lineage>
        <taxon>Eukaryota</taxon>
        <taxon>Sar</taxon>
        <taxon>Alveolata</taxon>
        <taxon>Dinophyceae</taxon>
        <taxon>Gonyaulacales</taxon>
        <taxon>Pyrocystaceae</taxon>
        <taxon>Alexandrium</taxon>
    </lineage>
</organism>
<name>A0A7S4W2N0_9DINO</name>
<dbReference type="CDD" id="cd06257">
    <property type="entry name" value="DnaJ"/>
    <property type="match status" value="1"/>
</dbReference>
<dbReference type="InterPro" id="IPR001623">
    <property type="entry name" value="DnaJ_domain"/>
</dbReference>
<feature type="compositionally biased region" description="Gly residues" evidence="2">
    <location>
        <begin position="24"/>
        <end position="38"/>
    </location>
</feature>
<dbReference type="InterPro" id="IPR036869">
    <property type="entry name" value="J_dom_sf"/>
</dbReference>
<dbReference type="InterPro" id="IPR002110">
    <property type="entry name" value="Ankyrin_rpt"/>
</dbReference>
<proteinExistence type="predicted"/>
<evidence type="ECO:0000313" key="4">
    <source>
        <dbReference type="EMBL" id="CAE4636147.1"/>
    </source>
</evidence>
<dbReference type="PRINTS" id="PR00625">
    <property type="entry name" value="JDOMAIN"/>
</dbReference>
<dbReference type="InterPro" id="IPR036770">
    <property type="entry name" value="Ankyrin_rpt-contain_sf"/>
</dbReference>
<dbReference type="SUPFAM" id="SSF48403">
    <property type="entry name" value="Ankyrin repeat"/>
    <property type="match status" value="1"/>
</dbReference>
<feature type="repeat" description="ANK" evidence="1">
    <location>
        <begin position="173"/>
        <end position="205"/>
    </location>
</feature>
<dbReference type="PROSITE" id="PS50297">
    <property type="entry name" value="ANK_REP_REGION"/>
    <property type="match status" value="1"/>
</dbReference>
<feature type="region of interest" description="Disordered" evidence="2">
    <location>
        <begin position="685"/>
        <end position="717"/>
    </location>
</feature>
<evidence type="ECO:0000256" key="2">
    <source>
        <dbReference type="SAM" id="MobiDB-lite"/>
    </source>
</evidence>
<sequence length="853" mass="86837">MFDFSEVDEDALDACITADAVKSGGSGGQAAWDGGGGESTADDDGEDALLRAAVERHDAAAARAVLERLAAAEGGGAAAAEDAATSFDLDGNTPLHLCVAALAEADGEAQWRHAAAEEVAAILLEAKANVNDANLLGETPLLSLARSCNPAPLGLAGLLLRARAEPDRADDLTGETALMEAASGGDAALCEALLAAGADPMRRSTRGAVAAALAAEGGHDTLAAELWQPAAEELRAAARRGDAAGACGVLEALGVDGACAMVQAAGAGEGGLTMLHLCAEAAGQDGAAEVVRLLLGCSAPADAPDDQGRTALAVALEAGIGEQEAARFPAALATLRALLEGGASPAAVDDLLRDEEAILQVALPPLGSEICALLRTFGEEGEQGAAVEGPADGEAPGSEPRAEADDATLRARCEELGVPLDALGAEGASQVLGRCEALRGQSAKELRASCGAEGVPTEGCVEKAELAGRLRQLWVWRALPLEALRAEAERCGACAASGRGREALEEELQRGAWGSPARPSAGARAPAPATGGAAYEGGAGGVGAGAGAAAAGSSEDLQRRCEARGVPLAQLGAPQRAEEVLAELARLEGLGARDLQRECRRWGVPVEAGAEKRELLAGLREVSVWRHLPMAELKRLCQQRGVTPSGEREDVVQQLATATWATPGRTSRYGNIFSAEATAGLRAGAGAAPGASARGHPPGAGAAAGERAEAPRIGSKGEGSKAFIENLLKAGVQQKRGGGQPARAAPPGGAQSQQSRPRPQQQQQQSSSRQAPPPGRAGPPPVETYFEVLGLPATADQAAVKKAYRKLALQHHPDKNPGERQEAAAKKFKEIAQAYEKLCEHLAGQAQSQRKRH</sequence>
<feature type="region of interest" description="Disordered" evidence="2">
    <location>
        <begin position="382"/>
        <end position="405"/>
    </location>
</feature>
<dbReference type="Pfam" id="PF00023">
    <property type="entry name" value="Ank"/>
    <property type="match status" value="1"/>
</dbReference>
<feature type="compositionally biased region" description="Pro residues" evidence="2">
    <location>
        <begin position="771"/>
        <end position="782"/>
    </location>
</feature>
<evidence type="ECO:0000259" key="3">
    <source>
        <dbReference type="PROSITE" id="PS50076"/>
    </source>
</evidence>
<gene>
    <name evidence="4" type="ORF">AMON00008_LOCUS45777</name>
</gene>
<protein>
    <recommendedName>
        <fullName evidence="3">J domain-containing protein</fullName>
    </recommendedName>
</protein>
<feature type="compositionally biased region" description="Low complexity" evidence="2">
    <location>
        <begin position="685"/>
        <end position="705"/>
    </location>
</feature>
<dbReference type="AlphaFoldDB" id="A0A7S4W2N0"/>
<feature type="region of interest" description="Disordered" evidence="2">
    <location>
        <begin position="733"/>
        <end position="784"/>
    </location>
</feature>
<dbReference type="EMBL" id="HBNR01064821">
    <property type="protein sequence ID" value="CAE4636147.1"/>
    <property type="molecule type" value="Transcribed_RNA"/>
</dbReference>
<dbReference type="PROSITE" id="PS50076">
    <property type="entry name" value="DNAJ_2"/>
    <property type="match status" value="1"/>
</dbReference>
<dbReference type="InterPro" id="IPR050817">
    <property type="entry name" value="DjlA_DnaK_co-chaperone"/>
</dbReference>